<dbReference type="Proteomes" id="UP000663829">
    <property type="component" value="Unassembled WGS sequence"/>
</dbReference>
<reference evidence="3" key="1">
    <citation type="submission" date="2021-02" db="EMBL/GenBank/DDBJ databases">
        <authorList>
            <person name="Nowell W R."/>
        </authorList>
    </citation>
    <scope>NUCLEOTIDE SEQUENCE</scope>
</reference>
<evidence type="ECO:0000313" key="6">
    <source>
        <dbReference type="Proteomes" id="UP000663829"/>
    </source>
</evidence>
<dbReference type="Proteomes" id="UP000677228">
    <property type="component" value="Unassembled WGS sequence"/>
</dbReference>
<dbReference type="Proteomes" id="UP000682733">
    <property type="component" value="Unassembled WGS sequence"/>
</dbReference>
<dbReference type="Gene3D" id="3.30.160.60">
    <property type="entry name" value="Classic Zinc Finger"/>
    <property type="match status" value="1"/>
</dbReference>
<proteinExistence type="predicted"/>
<protein>
    <recommendedName>
        <fullName evidence="1">C2H2-type domain-containing protein</fullName>
    </recommendedName>
</protein>
<dbReference type="AlphaFoldDB" id="A0A814ILB4"/>
<gene>
    <name evidence="3" type="ORF">GPM918_LOCUS15040</name>
    <name evidence="2" type="ORF">OVA965_LOCUS12223</name>
    <name evidence="5" type="ORF">SRO942_LOCUS15040</name>
    <name evidence="4" type="ORF">TMI583_LOCUS12222</name>
</gene>
<sequence>MDSESAKYEQNGKWAAGQFYELTYSYRVTEWLVTQLYSRLPNQGYCGTSYLAYYTSTLPAYYEETVIACHSYDGVKRVQAVECKLISLKEKTTLSIPKITTINNFGFEKNGRRVHRAWNIGSGKLIQWKDLKQSTTASRNVTTAEIHHDIQTSPSKLHECPEEGCIAAFIKKSNLITHMASGKHRRKVERIPMKDQAMQMYHSKFR</sequence>
<accession>A0A814ILB4</accession>
<evidence type="ECO:0000313" key="4">
    <source>
        <dbReference type="EMBL" id="CAF3726270.1"/>
    </source>
</evidence>
<evidence type="ECO:0000313" key="5">
    <source>
        <dbReference type="EMBL" id="CAF3797313.1"/>
    </source>
</evidence>
<dbReference type="EMBL" id="CAJNOQ010003712">
    <property type="protein sequence ID" value="CAF1026162.1"/>
    <property type="molecule type" value="Genomic_DNA"/>
</dbReference>
<evidence type="ECO:0000313" key="2">
    <source>
        <dbReference type="EMBL" id="CAF0952720.1"/>
    </source>
</evidence>
<keyword evidence="6" id="KW-1185">Reference proteome</keyword>
<name>A0A814ILB4_9BILA</name>
<dbReference type="PROSITE" id="PS00028">
    <property type="entry name" value="ZINC_FINGER_C2H2_1"/>
    <property type="match status" value="1"/>
</dbReference>
<dbReference type="Proteomes" id="UP000681722">
    <property type="component" value="Unassembled WGS sequence"/>
</dbReference>
<evidence type="ECO:0000259" key="1">
    <source>
        <dbReference type="PROSITE" id="PS00028"/>
    </source>
</evidence>
<dbReference type="EMBL" id="CAJNOK010004870">
    <property type="protein sequence ID" value="CAF0952720.1"/>
    <property type="molecule type" value="Genomic_DNA"/>
</dbReference>
<dbReference type="PANTHER" id="PTHR33845:SF1">
    <property type="entry name" value="C2H2-TYPE DOMAIN-CONTAINING PROTEIN"/>
    <property type="match status" value="1"/>
</dbReference>
<feature type="domain" description="C2H2-type" evidence="1">
    <location>
        <begin position="160"/>
        <end position="184"/>
    </location>
</feature>
<dbReference type="EMBL" id="CAJOBA010004873">
    <property type="protein sequence ID" value="CAF3726270.1"/>
    <property type="molecule type" value="Genomic_DNA"/>
</dbReference>
<dbReference type="OrthoDB" id="10066001at2759"/>
<dbReference type="PANTHER" id="PTHR33845">
    <property type="entry name" value="C2H2-TYPE DOMAIN-CONTAINING PROTEIN"/>
    <property type="match status" value="1"/>
</dbReference>
<evidence type="ECO:0000313" key="3">
    <source>
        <dbReference type="EMBL" id="CAF1026162.1"/>
    </source>
</evidence>
<dbReference type="InterPro" id="IPR013087">
    <property type="entry name" value="Znf_C2H2_type"/>
</dbReference>
<comment type="caution">
    <text evidence="3">The sequence shown here is derived from an EMBL/GenBank/DDBJ whole genome shotgun (WGS) entry which is preliminary data.</text>
</comment>
<dbReference type="EMBL" id="CAJOBC010003712">
    <property type="protein sequence ID" value="CAF3797313.1"/>
    <property type="molecule type" value="Genomic_DNA"/>
</dbReference>
<organism evidence="3 6">
    <name type="scientific">Didymodactylos carnosus</name>
    <dbReference type="NCBI Taxonomy" id="1234261"/>
    <lineage>
        <taxon>Eukaryota</taxon>
        <taxon>Metazoa</taxon>
        <taxon>Spiralia</taxon>
        <taxon>Gnathifera</taxon>
        <taxon>Rotifera</taxon>
        <taxon>Eurotatoria</taxon>
        <taxon>Bdelloidea</taxon>
        <taxon>Philodinida</taxon>
        <taxon>Philodinidae</taxon>
        <taxon>Didymodactylos</taxon>
    </lineage>
</organism>